<accession>A0A8R7QMD9</accession>
<dbReference type="SUPFAM" id="SSF56371">
    <property type="entry name" value="Ribosome inactivating proteins (RIP)"/>
    <property type="match status" value="1"/>
</dbReference>
<reference evidence="1" key="3">
    <citation type="submission" date="2022-06" db="UniProtKB">
        <authorList>
            <consortium name="EnsemblPlants"/>
        </authorList>
    </citation>
    <scope>IDENTIFICATION</scope>
</reference>
<proteinExistence type="predicted"/>
<dbReference type="Proteomes" id="UP000015106">
    <property type="component" value="Chromosome 5"/>
</dbReference>
<dbReference type="Gramene" id="TuG1812G0500005621.01.T01">
    <property type="protein sequence ID" value="TuG1812G0500005621.01.T01.cds356625"/>
    <property type="gene ID" value="TuG1812G0500005621.01"/>
</dbReference>
<dbReference type="AlphaFoldDB" id="A0A8R7QMD9"/>
<evidence type="ECO:0008006" key="3">
    <source>
        <dbReference type="Google" id="ProtNLM"/>
    </source>
</evidence>
<reference evidence="1" key="2">
    <citation type="submission" date="2018-03" db="EMBL/GenBank/DDBJ databases">
        <title>The Triticum urartu genome reveals the dynamic nature of wheat genome evolution.</title>
        <authorList>
            <person name="Ling H."/>
            <person name="Ma B."/>
            <person name="Shi X."/>
            <person name="Liu H."/>
            <person name="Dong L."/>
            <person name="Sun H."/>
            <person name="Cao Y."/>
            <person name="Gao Q."/>
            <person name="Zheng S."/>
            <person name="Li Y."/>
            <person name="Yu Y."/>
            <person name="Du H."/>
            <person name="Qi M."/>
            <person name="Li Y."/>
            <person name="Yu H."/>
            <person name="Cui Y."/>
            <person name="Wang N."/>
            <person name="Chen C."/>
            <person name="Wu H."/>
            <person name="Zhao Y."/>
            <person name="Zhang J."/>
            <person name="Li Y."/>
            <person name="Zhou W."/>
            <person name="Zhang B."/>
            <person name="Hu W."/>
            <person name="Eijk M."/>
            <person name="Tang J."/>
            <person name="Witsenboer H."/>
            <person name="Zhao S."/>
            <person name="Li Z."/>
            <person name="Zhang A."/>
            <person name="Wang D."/>
            <person name="Liang C."/>
        </authorList>
    </citation>
    <scope>NUCLEOTIDE SEQUENCE [LARGE SCALE GENOMIC DNA]</scope>
    <source>
        <strain evidence="1">cv. G1812</strain>
    </source>
</reference>
<organism evidence="1 2">
    <name type="scientific">Triticum urartu</name>
    <name type="common">Red wild einkorn</name>
    <name type="synonym">Crithodium urartu</name>
    <dbReference type="NCBI Taxonomy" id="4572"/>
    <lineage>
        <taxon>Eukaryota</taxon>
        <taxon>Viridiplantae</taxon>
        <taxon>Streptophyta</taxon>
        <taxon>Embryophyta</taxon>
        <taxon>Tracheophyta</taxon>
        <taxon>Spermatophyta</taxon>
        <taxon>Magnoliopsida</taxon>
        <taxon>Liliopsida</taxon>
        <taxon>Poales</taxon>
        <taxon>Poaceae</taxon>
        <taxon>BOP clade</taxon>
        <taxon>Pooideae</taxon>
        <taxon>Triticodae</taxon>
        <taxon>Triticeae</taxon>
        <taxon>Triticinae</taxon>
        <taxon>Triticum</taxon>
    </lineage>
</organism>
<keyword evidence="2" id="KW-1185">Reference proteome</keyword>
<dbReference type="InterPro" id="IPR036041">
    <property type="entry name" value="Ribosome-inact_prot_sf"/>
</dbReference>
<evidence type="ECO:0000313" key="1">
    <source>
        <dbReference type="EnsemblPlants" id="TuG1812G0500005621.01.T01.cds356625"/>
    </source>
</evidence>
<dbReference type="EnsemblPlants" id="TuG1812G0500005621.01.T01">
    <property type="protein sequence ID" value="TuG1812G0500005621.01.T01.cds356625"/>
    <property type="gene ID" value="TuG1812G0500005621.01"/>
</dbReference>
<dbReference type="GO" id="GO:0030598">
    <property type="term" value="F:rRNA N-glycosylase activity"/>
    <property type="evidence" value="ECO:0007669"/>
    <property type="project" value="InterPro"/>
</dbReference>
<reference evidence="2" key="1">
    <citation type="journal article" date="2013" name="Nature">
        <title>Draft genome of the wheat A-genome progenitor Triticum urartu.</title>
        <authorList>
            <person name="Ling H.Q."/>
            <person name="Zhao S."/>
            <person name="Liu D."/>
            <person name="Wang J."/>
            <person name="Sun H."/>
            <person name="Zhang C."/>
            <person name="Fan H."/>
            <person name="Li D."/>
            <person name="Dong L."/>
            <person name="Tao Y."/>
            <person name="Gao C."/>
            <person name="Wu H."/>
            <person name="Li Y."/>
            <person name="Cui Y."/>
            <person name="Guo X."/>
            <person name="Zheng S."/>
            <person name="Wang B."/>
            <person name="Yu K."/>
            <person name="Liang Q."/>
            <person name="Yang W."/>
            <person name="Lou X."/>
            <person name="Chen J."/>
            <person name="Feng M."/>
            <person name="Jian J."/>
            <person name="Zhang X."/>
            <person name="Luo G."/>
            <person name="Jiang Y."/>
            <person name="Liu J."/>
            <person name="Wang Z."/>
            <person name="Sha Y."/>
            <person name="Zhang B."/>
            <person name="Wu H."/>
            <person name="Tang D."/>
            <person name="Shen Q."/>
            <person name="Xue P."/>
            <person name="Zou S."/>
            <person name="Wang X."/>
            <person name="Liu X."/>
            <person name="Wang F."/>
            <person name="Yang Y."/>
            <person name="An X."/>
            <person name="Dong Z."/>
            <person name="Zhang K."/>
            <person name="Zhang X."/>
            <person name="Luo M.C."/>
            <person name="Dvorak J."/>
            <person name="Tong Y."/>
            <person name="Wang J."/>
            <person name="Yang H."/>
            <person name="Li Z."/>
            <person name="Wang D."/>
            <person name="Zhang A."/>
            <person name="Wang J."/>
        </authorList>
    </citation>
    <scope>NUCLEOTIDE SEQUENCE</scope>
    <source>
        <strain evidence="2">cv. G1812</strain>
    </source>
</reference>
<sequence length="81" mass="9632">IKDTVRRGWASESRVAPEHRPYIEHWDTMSYEILHSNRTGKWYGPFTKMLETQSIIRNKQEAVVVMNMLMDLDFEQVPKAH</sequence>
<protein>
    <recommendedName>
        <fullName evidence="3">rRNA N-glycosidase</fullName>
    </recommendedName>
</protein>
<dbReference type="GO" id="GO:0017148">
    <property type="term" value="P:negative regulation of translation"/>
    <property type="evidence" value="ECO:0007669"/>
    <property type="project" value="InterPro"/>
</dbReference>
<name>A0A8R7QMD9_TRIUA</name>
<evidence type="ECO:0000313" key="2">
    <source>
        <dbReference type="Proteomes" id="UP000015106"/>
    </source>
</evidence>